<name>A0AAV7P5L5_PLEWA</name>
<proteinExistence type="predicted"/>
<feature type="region of interest" description="Disordered" evidence="1">
    <location>
        <begin position="47"/>
        <end position="96"/>
    </location>
</feature>
<dbReference type="SUPFAM" id="SSF57256">
    <property type="entry name" value="Elafin-like"/>
    <property type="match status" value="1"/>
</dbReference>
<comment type="caution">
    <text evidence="4">The sequence shown here is derived from an EMBL/GenBank/DDBJ whole genome shotgun (WGS) entry which is preliminary data.</text>
</comment>
<dbReference type="GO" id="GO:0030414">
    <property type="term" value="F:peptidase inhibitor activity"/>
    <property type="evidence" value="ECO:0007669"/>
    <property type="project" value="InterPro"/>
</dbReference>
<evidence type="ECO:0000256" key="2">
    <source>
        <dbReference type="SAM" id="SignalP"/>
    </source>
</evidence>
<dbReference type="SMART" id="SM00217">
    <property type="entry name" value="WAP"/>
    <property type="match status" value="1"/>
</dbReference>
<reference evidence="4" key="1">
    <citation type="journal article" date="2022" name="bioRxiv">
        <title>Sequencing and chromosome-scale assembly of the giantPleurodeles waltlgenome.</title>
        <authorList>
            <person name="Brown T."/>
            <person name="Elewa A."/>
            <person name="Iarovenko S."/>
            <person name="Subramanian E."/>
            <person name="Araus A.J."/>
            <person name="Petzold A."/>
            <person name="Susuki M."/>
            <person name="Suzuki K.-i.T."/>
            <person name="Hayashi T."/>
            <person name="Toyoda A."/>
            <person name="Oliveira C."/>
            <person name="Osipova E."/>
            <person name="Leigh N.D."/>
            <person name="Simon A."/>
            <person name="Yun M.H."/>
        </authorList>
    </citation>
    <scope>NUCLEOTIDE SEQUENCE</scope>
    <source>
        <strain evidence="4">20211129_DDA</strain>
        <tissue evidence="4">Liver</tissue>
    </source>
</reference>
<dbReference type="GO" id="GO:0005576">
    <property type="term" value="C:extracellular region"/>
    <property type="evidence" value="ECO:0007669"/>
    <property type="project" value="InterPro"/>
</dbReference>
<dbReference type="InterPro" id="IPR008197">
    <property type="entry name" value="WAP_dom"/>
</dbReference>
<accession>A0AAV7P5L5</accession>
<gene>
    <name evidence="4" type="ORF">NDU88_000402</name>
</gene>
<sequence length="174" mass="19851">MKILLFSALLALAAANAIPADQSDDQNTQKPGMCFEDFFRKHHDEIEKFKKKMSESSGDSLDPAGHRPGPPPDGKHGPHTHHEDGVHHHRKPKPGHMIDFSKLKNCTLDQDCDNIDKCCSTPCGMRCTKPFFEDHMSWKKEHHRHGETANKRGDEEEREKHQDSDKHGDRSDKE</sequence>
<evidence type="ECO:0000313" key="5">
    <source>
        <dbReference type="Proteomes" id="UP001066276"/>
    </source>
</evidence>
<feature type="signal peptide" evidence="2">
    <location>
        <begin position="1"/>
        <end position="15"/>
    </location>
</feature>
<keyword evidence="5" id="KW-1185">Reference proteome</keyword>
<dbReference type="Pfam" id="PF00095">
    <property type="entry name" value="WAP"/>
    <property type="match status" value="1"/>
</dbReference>
<feature type="domain" description="WAP" evidence="3">
    <location>
        <begin position="90"/>
        <end position="131"/>
    </location>
</feature>
<feature type="compositionally biased region" description="Basic and acidic residues" evidence="1">
    <location>
        <begin position="73"/>
        <end position="86"/>
    </location>
</feature>
<evidence type="ECO:0000256" key="1">
    <source>
        <dbReference type="SAM" id="MobiDB-lite"/>
    </source>
</evidence>
<organism evidence="4 5">
    <name type="scientific">Pleurodeles waltl</name>
    <name type="common">Iberian ribbed newt</name>
    <dbReference type="NCBI Taxonomy" id="8319"/>
    <lineage>
        <taxon>Eukaryota</taxon>
        <taxon>Metazoa</taxon>
        <taxon>Chordata</taxon>
        <taxon>Craniata</taxon>
        <taxon>Vertebrata</taxon>
        <taxon>Euteleostomi</taxon>
        <taxon>Amphibia</taxon>
        <taxon>Batrachia</taxon>
        <taxon>Caudata</taxon>
        <taxon>Salamandroidea</taxon>
        <taxon>Salamandridae</taxon>
        <taxon>Pleurodelinae</taxon>
        <taxon>Pleurodeles</taxon>
    </lineage>
</organism>
<protein>
    <recommendedName>
        <fullName evidence="3">WAP domain-containing protein</fullName>
    </recommendedName>
</protein>
<dbReference type="InterPro" id="IPR036645">
    <property type="entry name" value="Elafin-like_sf"/>
</dbReference>
<dbReference type="AlphaFoldDB" id="A0AAV7P5L5"/>
<evidence type="ECO:0000259" key="3">
    <source>
        <dbReference type="PROSITE" id="PS51390"/>
    </source>
</evidence>
<feature type="region of interest" description="Disordered" evidence="1">
    <location>
        <begin position="139"/>
        <end position="174"/>
    </location>
</feature>
<keyword evidence="2" id="KW-0732">Signal</keyword>
<dbReference type="Gene3D" id="4.10.75.10">
    <property type="entry name" value="Elafin-like"/>
    <property type="match status" value="1"/>
</dbReference>
<dbReference type="PROSITE" id="PS51390">
    <property type="entry name" value="WAP"/>
    <property type="match status" value="1"/>
</dbReference>
<evidence type="ECO:0000313" key="4">
    <source>
        <dbReference type="EMBL" id="KAJ1121893.1"/>
    </source>
</evidence>
<dbReference type="Proteomes" id="UP001066276">
    <property type="component" value="Chromosome 7"/>
</dbReference>
<feature type="chain" id="PRO_5043462494" description="WAP domain-containing protein" evidence="2">
    <location>
        <begin position="16"/>
        <end position="174"/>
    </location>
</feature>
<dbReference type="EMBL" id="JANPWB010000011">
    <property type="protein sequence ID" value="KAJ1121893.1"/>
    <property type="molecule type" value="Genomic_DNA"/>
</dbReference>